<dbReference type="PANTHER" id="PTHR43316:SF3">
    <property type="entry name" value="HALOACID DEHALOGENASE, TYPE II (AFU_ORTHOLOGUE AFUA_2G07750)-RELATED"/>
    <property type="match status" value="1"/>
</dbReference>
<evidence type="ECO:0000313" key="3">
    <source>
        <dbReference type="Proteomes" id="UP000199361"/>
    </source>
</evidence>
<organism evidence="2 3">
    <name type="scientific">Nonomuraea wenchangensis</name>
    <dbReference type="NCBI Taxonomy" id="568860"/>
    <lineage>
        <taxon>Bacteria</taxon>
        <taxon>Bacillati</taxon>
        <taxon>Actinomycetota</taxon>
        <taxon>Actinomycetes</taxon>
        <taxon>Streptosporangiales</taxon>
        <taxon>Streptosporangiaceae</taxon>
        <taxon>Nonomuraea</taxon>
    </lineage>
</organism>
<dbReference type="PRINTS" id="PR00413">
    <property type="entry name" value="HADHALOGNASE"/>
</dbReference>
<dbReference type="SFLD" id="SFLDS00003">
    <property type="entry name" value="Haloacid_Dehalogenase"/>
    <property type="match status" value="1"/>
</dbReference>
<dbReference type="InterPro" id="IPR036412">
    <property type="entry name" value="HAD-like_sf"/>
</dbReference>
<dbReference type="InterPro" id="IPR023214">
    <property type="entry name" value="HAD_sf"/>
</dbReference>
<dbReference type="AlphaFoldDB" id="A0A1I0LE37"/>
<dbReference type="InterPro" id="IPR006439">
    <property type="entry name" value="HAD-SF_hydro_IA"/>
</dbReference>
<protein>
    <submittedName>
        <fullName evidence="2">Haloacid dehalogenase superfamily, subfamily IA, variant 1 with third motif having Dx(3-4)D or Dx(3-4)E</fullName>
    </submittedName>
</protein>
<dbReference type="InterPro" id="IPR051540">
    <property type="entry name" value="S-2-haloacid_dehalogenase"/>
</dbReference>
<reference evidence="2 3" key="1">
    <citation type="submission" date="2016-10" db="EMBL/GenBank/DDBJ databases">
        <authorList>
            <person name="de Groot N.N."/>
        </authorList>
    </citation>
    <scope>NUCLEOTIDE SEQUENCE [LARGE SCALE GENOMIC DNA]</scope>
    <source>
        <strain evidence="2 3">CGMCC 4.5598</strain>
    </source>
</reference>
<accession>A0A1I0LE37</accession>
<dbReference type="STRING" id="568860.SAMN05421811_115221"/>
<dbReference type="GO" id="GO:0016787">
    <property type="term" value="F:hydrolase activity"/>
    <property type="evidence" value="ECO:0007669"/>
    <property type="project" value="UniProtKB-KW"/>
</dbReference>
<dbReference type="Pfam" id="PF00702">
    <property type="entry name" value="Hydrolase"/>
    <property type="match status" value="1"/>
</dbReference>
<dbReference type="SFLD" id="SFLDG01129">
    <property type="entry name" value="C1.5:_HAD__Beta-PGM__Phosphata"/>
    <property type="match status" value="1"/>
</dbReference>
<keyword evidence="1" id="KW-0378">Hydrolase</keyword>
<dbReference type="SUPFAM" id="SSF56784">
    <property type="entry name" value="HAD-like"/>
    <property type="match status" value="1"/>
</dbReference>
<evidence type="ECO:0000313" key="2">
    <source>
        <dbReference type="EMBL" id="SEU38370.1"/>
    </source>
</evidence>
<sequence length="223" mass="24088">MVRSVVFDIGETLVSDDRYWGSWADWLGVSRHTMSALVGAVTALGLDNAEALRMIRPGIDLQAAYRDRENAGRGEFLDDTDLYPDVRDGLQALQDMSLRVCIAGNQTAKVGELLRGLRLPADAIATSAEWGVAKPDTAFFDRVIKLAGVAPRETLYVGDHPVNDVIPAKAAGLVTCLIRRGPWGLLWGDDPAVPADLRINGLTDLPALLELTGRSPDALGEEK</sequence>
<dbReference type="EMBL" id="FOHX01000015">
    <property type="protein sequence ID" value="SEU38370.1"/>
    <property type="molecule type" value="Genomic_DNA"/>
</dbReference>
<dbReference type="PANTHER" id="PTHR43316">
    <property type="entry name" value="HYDROLASE, HALOACID DELAHOGENASE-RELATED"/>
    <property type="match status" value="1"/>
</dbReference>
<gene>
    <name evidence="2" type="ORF">SAMN05421811_115221</name>
</gene>
<dbReference type="NCBIfam" id="TIGR01549">
    <property type="entry name" value="HAD-SF-IA-v1"/>
    <property type="match status" value="1"/>
</dbReference>
<keyword evidence="3" id="KW-1185">Reference proteome</keyword>
<dbReference type="OrthoDB" id="9810501at2"/>
<dbReference type="Proteomes" id="UP000199361">
    <property type="component" value="Unassembled WGS sequence"/>
</dbReference>
<evidence type="ECO:0000256" key="1">
    <source>
        <dbReference type="ARBA" id="ARBA00022801"/>
    </source>
</evidence>
<proteinExistence type="predicted"/>
<dbReference type="Gene3D" id="3.40.50.1000">
    <property type="entry name" value="HAD superfamily/HAD-like"/>
    <property type="match status" value="1"/>
</dbReference>
<name>A0A1I0LE37_9ACTN</name>